<evidence type="ECO:0000313" key="3">
    <source>
        <dbReference type="EMBL" id="KRY27836.1"/>
    </source>
</evidence>
<dbReference type="InParanoid" id="A0A0V1AU49"/>
<evidence type="ECO:0000256" key="1">
    <source>
        <dbReference type="ARBA" id="ARBA00007527"/>
    </source>
</evidence>
<feature type="non-terminal residue" evidence="3">
    <location>
        <position position="1"/>
    </location>
</feature>
<name>A0A0V1AU49_TRISP</name>
<accession>A0A0V1AU49</accession>
<dbReference type="InterPro" id="IPR004947">
    <property type="entry name" value="DNase_II"/>
</dbReference>
<dbReference type="GO" id="GO:0004531">
    <property type="term" value="F:deoxyribonuclease II activity"/>
    <property type="evidence" value="ECO:0007669"/>
    <property type="project" value="InterPro"/>
</dbReference>
<feature type="non-terminal residue" evidence="3">
    <location>
        <position position="850"/>
    </location>
</feature>
<comment type="caution">
    <text evidence="3">The sequence shown here is derived from an EMBL/GenBank/DDBJ whole genome shotgun (WGS) entry which is preliminary data.</text>
</comment>
<evidence type="ECO:0000313" key="4">
    <source>
        <dbReference type="Proteomes" id="UP000054776"/>
    </source>
</evidence>
<proteinExistence type="inferred from homology"/>
<gene>
    <name evidence="3" type="primary">DNASE2</name>
    <name evidence="3" type="ORF">T01_12652</name>
</gene>
<keyword evidence="2" id="KW-0378">Hydrolase</keyword>
<dbReference type="Pfam" id="PF03265">
    <property type="entry name" value="DNase_II"/>
    <property type="match status" value="3"/>
</dbReference>
<reference evidence="3 4" key="1">
    <citation type="submission" date="2015-01" db="EMBL/GenBank/DDBJ databases">
        <title>Evolution of Trichinella species and genotypes.</title>
        <authorList>
            <person name="Korhonen P.K."/>
            <person name="Edoardo P."/>
            <person name="Giuseppe L.R."/>
            <person name="Gasser R.B."/>
        </authorList>
    </citation>
    <scope>NUCLEOTIDE SEQUENCE [LARGE SCALE GENOMIC DNA]</scope>
    <source>
        <strain evidence="3">ISS3</strain>
    </source>
</reference>
<dbReference type="PANTHER" id="PTHR10858">
    <property type="entry name" value="DEOXYRIBONUCLEASE II"/>
    <property type="match status" value="1"/>
</dbReference>
<dbReference type="Proteomes" id="UP000054776">
    <property type="component" value="Unassembled WGS sequence"/>
</dbReference>
<keyword evidence="4" id="KW-1185">Reference proteome</keyword>
<dbReference type="OrthoDB" id="10261598at2759"/>
<evidence type="ECO:0000256" key="2">
    <source>
        <dbReference type="ARBA" id="ARBA00022801"/>
    </source>
</evidence>
<protein>
    <submittedName>
        <fullName evidence="3">Deoxyribonuclease-2-alpha</fullName>
    </submittedName>
</protein>
<dbReference type="EMBL" id="JYDH01000232">
    <property type="protein sequence ID" value="KRY27836.1"/>
    <property type="molecule type" value="Genomic_DNA"/>
</dbReference>
<dbReference type="AlphaFoldDB" id="A0A0V1AU49"/>
<sequence length="850" mass="93476">LAMFFVYKPPNSLNSKIMKSAAVIAWTPSAQAINVAAGHSIFTTMANFIADNMNIKVLAYSDDPPNLPPQNGKSKAKESRLIVLAMFFVYKPPNSENSKIIKSAAVIAWTPSARAINLAAGHSISTTMANFIADNMNIKVLAYSDDPPNLPPQNGKSKAKGVLLVDNRVDDAAAWFVHTVPNFLAHLGGYSWPAEETAKGHMFLCVSFNEAHLNSVAKAIRYQEPFIYANNLSPELLNQHVELSNLITGAQIRVTPFLEHAKFATKAAAGAAANIQAFGKHTKSHSDMYAKVLKKKLAATIRIWAPSDTRSKSICKGQYQLRKVASPMQFDGVQVSRETDSARWAVVDGKNIVCLTTNDYKTTEKQIPGAAVCLENAAVYNTFSTAAFLVYKPPILLNTKIIKSERNPTWGNSGATINQGAGHSITATMASFIVNNGNIKVLAYNDDPPNLTPMNEKSKAKGVLLIDHTRNDAAAWFVHTVPKFLAHLGPYSWPAAETPKGHMFLCLSLNEAHLNLVAKAIRYQEPFIYANNLSPELLNQHVELSNLITGAQIRVTPFLEHAKFATKAAAGAAANIQAFGKHTKSHSDMYAKVLKNKLAANIRIWAPSDTRSKSICKGQYQLRKIASPMQLAGSLVSREADSAKWALVEGKNIVCFTTNDYKMNEKRIPGAGVCLENAESYSNVVHNCNSYLDFVENLYGTGRNMQRRWRQRCRLPPNVLSSKLLKSGGNPAWADSRTNIDQNRDHSIIRTMASFVQHHAQINVLAYSDDPPNLPPRNEKSKTKGVLLVNNAADDAAWFVHTVPNFLAYLNAYSWPAAETAKGHMFLCVSFSKVHLNSVGKAIRYQEPYM</sequence>
<dbReference type="GO" id="GO:0006309">
    <property type="term" value="P:apoptotic DNA fragmentation"/>
    <property type="evidence" value="ECO:0007669"/>
    <property type="project" value="TreeGrafter"/>
</dbReference>
<organism evidence="3 4">
    <name type="scientific">Trichinella spiralis</name>
    <name type="common">Trichina worm</name>
    <dbReference type="NCBI Taxonomy" id="6334"/>
    <lineage>
        <taxon>Eukaryota</taxon>
        <taxon>Metazoa</taxon>
        <taxon>Ecdysozoa</taxon>
        <taxon>Nematoda</taxon>
        <taxon>Enoplea</taxon>
        <taxon>Dorylaimia</taxon>
        <taxon>Trichinellida</taxon>
        <taxon>Trichinellidae</taxon>
        <taxon>Trichinella</taxon>
    </lineage>
</organism>
<dbReference type="PANTHER" id="PTHR10858:SF30">
    <property type="entry name" value="CELL-DEATH-RELATED NUCLEASE 7"/>
    <property type="match status" value="1"/>
</dbReference>
<comment type="similarity">
    <text evidence="1">Belongs to the DNase II family.</text>
</comment>